<name>A0ABT9ZWA9_9BACI</name>
<dbReference type="RefSeq" id="WP_307326461.1">
    <property type="nucleotide sequence ID" value="NZ_JAUSUG010000011.1"/>
</dbReference>
<dbReference type="Proteomes" id="UP001230005">
    <property type="component" value="Unassembled WGS sequence"/>
</dbReference>
<keyword evidence="2" id="KW-1185">Reference proteome</keyword>
<reference evidence="1 2" key="1">
    <citation type="submission" date="2023-07" db="EMBL/GenBank/DDBJ databases">
        <title>Genomic Encyclopedia of Type Strains, Phase IV (KMG-IV): sequencing the most valuable type-strain genomes for metagenomic binning, comparative biology and taxonomic classification.</title>
        <authorList>
            <person name="Goeker M."/>
        </authorList>
    </citation>
    <scope>NUCLEOTIDE SEQUENCE [LARGE SCALE GENOMIC DNA]</scope>
    <source>
        <strain evidence="1 2">DSM 9768</strain>
    </source>
</reference>
<protein>
    <recommendedName>
        <fullName evidence="3">Replication initiation protein</fullName>
    </recommendedName>
</protein>
<evidence type="ECO:0000313" key="2">
    <source>
        <dbReference type="Proteomes" id="UP001230005"/>
    </source>
</evidence>
<accession>A0ABT9ZWA9</accession>
<sequence length="448" mass="53286">MSEEANERISITARIHADLCHPEFLNSLSSGKQIEFLLKCVRDSYYGRLHINPTIWAEALSSSYDTIRKFTHIFISMGVLSHVKKHEYVFHYYRDIRKDRKHYVKLYDFLLTDTFNQLNLPSKRVALYLLFRLSQLSTKSGKPQAVRISINNWYSRKGDKEFPFYNLNEATRAIEDVSRFFNLNTSQLKEKKQFMVYGLKKEYDRVAETDGKHHWMKQFLEEQDIVYCHPFHLKNLIGLYDKIVHEMGWDQSLDIWTNAFFKVNLDSKFAAKTNEFIGRLSMEPQKEDKGDHYSKAVVIFRDAFLKEAIEEYGLTLANIFEQVDKRKNDLEWDLFSPDFVCSEEYQWLDKQTEKLHNEWHNKVISFQKVVDLLYVSKVTKKISTTPVDELEQFIERSLSFMNKLKNKKAFGFLSKTYNNLIEQIQLRIERAHTPYPFYNWLEGKELTP</sequence>
<organism evidence="1 2">
    <name type="scientific">Evansella vedderi</name>
    <dbReference type="NCBI Taxonomy" id="38282"/>
    <lineage>
        <taxon>Bacteria</taxon>
        <taxon>Bacillati</taxon>
        <taxon>Bacillota</taxon>
        <taxon>Bacilli</taxon>
        <taxon>Bacillales</taxon>
        <taxon>Bacillaceae</taxon>
        <taxon>Evansella</taxon>
    </lineage>
</organism>
<proteinExistence type="predicted"/>
<evidence type="ECO:0000313" key="1">
    <source>
        <dbReference type="EMBL" id="MDQ0255526.1"/>
    </source>
</evidence>
<dbReference type="EMBL" id="JAUSUG010000011">
    <property type="protein sequence ID" value="MDQ0255526.1"/>
    <property type="molecule type" value="Genomic_DNA"/>
</dbReference>
<gene>
    <name evidence="1" type="ORF">J2S74_002908</name>
</gene>
<evidence type="ECO:0008006" key="3">
    <source>
        <dbReference type="Google" id="ProtNLM"/>
    </source>
</evidence>
<comment type="caution">
    <text evidence="1">The sequence shown here is derived from an EMBL/GenBank/DDBJ whole genome shotgun (WGS) entry which is preliminary data.</text>
</comment>